<evidence type="ECO:0000256" key="8">
    <source>
        <dbReference type="SAM" id="MobiDB-lite"/>
    </source>
</evidence>
<evidence type="ECO:0000256" key="7">
    <source>
        <dbReference type="HAMAP-Rule" id="MF_02065"/>
    </source>
</evidence>
<feature type="site" description="Important for catalytic activity" evidence="7">
    <location>
        <position position="238"/>
    </location>
</feature>
<keyword evidence="6 7" id="KW-0961">Cell wall biogenesis/degradation</keyword>
<dbReference type="HAMAP" id="MF_02065">
    <property type="entry name" value="MltG"/>
    <property type="match status" value="1"/>
</dbReference>
<feature type="region of interest" description="Disordered" evidence="8">
    <location>
        <begin position="1"/>
        <end position="29"/>
    </location>
</feature>
<comment type="similarity">
    <text evidence="7">Belongs to the transglycosylase MltG family.</text>
</comment>
<sequence length="362" mass="39352">MAQKPASECEGTNSPSEHPVPGEGKEGGRKKRFRLLTKGRFFALLLVAIGGTAFAGYGHYTDPGPLQSERVIVIPKGGVDRVVAALQDNGVIARGAVSSLFFKVAMYVTRSQGSIHAAELRFPEQVSMAHSLDILRRGRPVTHSLTIPEGLTAKHITTVLMQAPALQGKLPIIAEGQVAPQTFFYVWGMERQVLLQHMTNLMTKTLQDVWAGRDQVALQGVITSPEELLILASLIERETSVAEERPQVARVFLNRLKQGMKLQTDPTVIYALSGGEGTLPRPLTHEDLQFDSPYNSYLHSGLPPGPICSPGRASLEAAAHPAMGDALYFVATGHGGHSFARTLTEQTNHIRAYRRVKKAISP</sequence>
<evidence type="ECO:0000256" key="5">
    <source>
        <dbReference type="ARBA" id="ARBA00023239"/>
    </source>
</evidence>
<evidence type="ECO:0000256" key="3">
    <source>
        <dbReference type="ARBA" id="ARBA00022989"/>
    </source>
</evidence>
<evidence type="ECO:0000256" key="6">
    <source>
        <dbReference type="ARBA" id="ARBA00023316"/>
    </source>
</evidence>
<comment type="function">
    <text evidence="7">Functions as a peptidoglycan terminase that cleaves nascent peptidoglycan strands endolytically to terminate their elongation.</text>
</comment>
<evidence type="ECO:0000313" key="10">
    <source>
        <dbReference type="Proteomes" id="UP001516390"/>
    </source>
</evidence>
<accession>A0ABR5ZL02</accession>
<evidence type="ECO:0000256" key="2">
    <source>
        <dbReference type="ARBA" id="ARBA00022692"/>
    </source>
</evidence>
<dbReference type="PANTHER" id="PTHR30518:SF2">
    <property type="entry name" value="ENDOLYTIC MUREIN TRANSGLYCOSYLASE"/>
    <property type="match status" value="1"/>
</dbReference>
<evidence type="ECO:0000256" key="1">
    <source>
        <dbReference type="ARBA" id="ARBA00022475"/>
    </source>
</evidence>
<proteinExistence type="inferred from homology"/>
<feature type="transmembrane region" description="Helical" evidence="7">
    <location>
        <begin position="41"/>
        <end position="60"/>
    </location>
</feature>
<dbReference type="InterPro" id="IPR003770">
    <property type="entry name" value="MLTG-like"/>
</dbReference>
<dbReference type="PANTHER" id="PTHR30518">
    <property type="entry name" value="ENDOLYTIC MUREIN TRANSGLYCOSYLASE"/>
    <property type="match status" value="1"/>
</dbReference>
<organism evidence="9 10">
    <name type="scientific">Bombella favorum</name>
    <dbReference type="NCBI Taxonomy" id="2039164"/>
    <lineage>
        <taxon>Bacteria</taxon>
        <taxon>Pseudomonadati</taxon>
        <taxon>Pseudomonadota</taxon>
        <taxon>Alphaproteobacteria</taxon>
        <taxon>Acetobacterales</taxon>
        <taxon>Acetobacteraceae</taxon>
        <taxon>Bombella</taxon>
    </lineage>
</organism>
<reference evidence="9 10" key="1">
    <citation type="submission" date="2017-09" db="EMBL/GenBank/DDBJ databases">
        <authorList>
            <person name="Jakob F."/>
        </authorList>
    </citation>
    <scope>NUCLEOTIDE SEQUENCE [LARGE SCALE GENOMIC DNA]</scope>
    <source>
        <strain evidence="9 10">TMW 2.1880</strain>
    </source>
</reference>
<name>A0ABR5ZL02_9PROT</name>
<gene>
    <name evidence="7" type="primary">mltG</name>
    <name evidence="9" type="ORF">CPA57_01305</name>
</gene>
<keyword evidence="3 7" id="KW-1133">Transmembrane helix</keyword>
<keyword evidence="1 7" id="KW-1003">Cell membrane</keyword>
<dbReference type="Proteomes" id="UP001516390">
    <property type="component" value="Unassembled WGS sequence"/>
</dbReference>
<keyword evidence="4 7" id="KW-0472">Membrane</keyword>
<dbReference type="Pfam" id="PF02618">
    <property type="entry name" value="YceG"/>
    <property type="match status" value="1"/>
</dbReference>
<dbReference type="NCBIfam" id="TIGR00247">
    <property type="entry name" value="endolytic transglycosylase MltG"/>
    <property type="match status" value="1"/>
</dbReference>
<dbReference type="EMBL" id="NWUS01000001">
    <property type="protein sequence ID" value="MBA5724920.1"/>
    <property type="molecule type" value="Genomic_DNA"/>
</dbReference>
<dbReference type="Gene3D" id="3.30.160.60">
    <property type="entry name" value="Classic Zinc Finger"/>
    <property type="match status" value="1"/>
</dbReference>
<dbReference type="GO" id="GO:0016829">
    <property type="term" value="F:lyase activity"/>
    <property type="evidence" value="ECO:0007669"/>
    <property type="project" value="UniProtKB-KW"/>
</dbReference>
<keyword evidence="7" id="KW-0997">Cell inner membrane</keyword>
<comment type="catalytic activity">
    <reaction evidence="7">
        <text>a peptidoglycan chain = a peptidoglycan chain with N-acetyl-1,6-anhydromuramyl-[peptide] at the reducing end + a peptidoglycan chain with N-acetylglucosamine at the non-reducing end.</text>
        <dbReference type="EC" id="4.2.2.29"/>
    </reaction>
</comment>
<comment type="caution">
    <text evidence="9">The sequence shown here is derived from an EMBL/GenBank/DDBJ whole genome shotgun (WGS) entry which is preliminary data.</text>
</comment>
<dbReference type="EC" id="4.2.2.29" evidence="7"/>
<evidence type="ECO:0000313" key="9">
    <source>
        <dbReference type="EMBL" id="MBA5724920.1"/>
    </source>
</evidence>
<evidence type="ECO:0000256" key="4">
    <source>
        <dbReference type="ARBA" id="ARBA00023136"/>
    </source>
</evidence>
<keyword evidence="5 7" id="KW-0456">Lyase</keyword>
<keyword evidence="2 7" id="KW-0812">Transmembrane</keyword>
<dbReference type="CDD" id="cd08010">
    <property type="entry name" value="MltG_like"/>
    <property type="match status" value="1"/>
</dbReference>
<comment type="subcellular location">
    <subcellularLocation>
        <location evidence="7">Cell inner membrane</location>
        <topology evidence="7">Single-pass membrane protein</topology>
    </subcellularLocation>
</comment>
<dbReference type="RefSeq" id="WP_182080811.1">
    <property type="nucleotide sequence ID" value="NZ_NWUS01000001.1"/>
</dbReference>
<protein>
    <recommendedName>
        <fullName evidence="7">Endolytic murein transglycosylase</fullName>
        <ecNumber evidence="7">4.2.2.29</ecNumber>
    </recommendedName>
    <alternativeName>
        <fullName evidence="7">Peptidoglycan lytic transglycosylase</fullName>
    </alternativeName>
    <alternativeName>
        <fullName evidence="7">Peptidoglycan polymerization terminase</fullName>
    </alternativeName>
</protein>
<keyword evidence="10" id="KW-1185">Reference proteome</keyword>